<comment type="caution">
    <text evidence="6">The sequence shown here is derived from an EMBL/GenBank/DDBJ whole genome shotgun (WGS) entry which is preliminary data.</text>
</comment>
<evidence type="ECO:0000256" key="2">
    <source>
        <dbReference type="ARBA" id="ARBA00022692"/>
    </source>
</evidence>
<feature type="transmembrane region" description="Helical" evidence="5">
    <location>
        <begin position="115"/>
        <end position="136"/>
    </location>
</feature>
<evidence type="ECO:0000256" key="3">
    <source>
        <dbReference type="ARBA" id="ARBA00022989"/>
    </source>
</evidence>
<dbReference type="CDD" id="cd13963">
    <property type="entry name" value="PT_UbiA_2"/>
    <property type="match status" value="1"/>
</dbReference>
<dbReference type="EC" id="2.4.2.45" evidence="6"/>
<evidence type="ECO:0000256" key="4">
    <source>
        <dbReference type="ARBA" id="ARBA00023136"/>
    </source>
</evidence>
<dbReference type="GO" id="GO:0016020">
    <property type="term" value="C:membrane"/>
    <property type="evidence" value="ECO:0007669"/>
    <property type="project" value="UniProtKB-SubCell"/>
</dbReference>
<keyword evidence="7" id="KW-1185">Reference proteome</keyword>
<dbReference type="OrthoDB" id="9803632at2"/>
<evidence type="ECO:0000256" key="1">
    <source>
        <dbReference type="ARBA" id="ARBA00004141"/>
    </source>
</evidence>
<name>A0A4Q9KLC0_PROTD</name>
<dbReference type="Proteomes" id="UP000291933">
    <property type="component" value="Unassembled WGS sequence"/>
</dbReference>
<dbReference type="Gene3D" id="1.10.357.140">
    <property type="entry name" value="UbiA prenyltransferase"/>
    <property type="match status" value="1"/>
</dbReference>
<dbReference type="RefSeq" id="WP_131171612.1">
    <property type="nucleotide sequence ID" value="NZ_FXTL01000008.1"/>
</dbReference>
<dbReference type="InterPro" id="IPR000537">
    <property type="entry name" value="UbiA_prenyltransferase"/>
</dbReference>
<feature type="transmembrane region" description="Helical" evidence="5">
    <location>
        <begin position="212"/>
        <end position="233"/>
    </location>
</feature>
<dbReference type="GO" id="GO:0016757">
    <property type="term" value="F:glycosyltransferase activity"/>
    <property type="evidence" value="ECO:0007669"/>
    <property type="project" value="UniProtKB-KW"/>
</dbReference>
<gene>
    <name evidence="6" type="ORF">ET996_05760</name>
</gene>
<evidence type="ECO:0000256" key="5">
    <source>
        <dbReference type="SAM" id="Phobius"/>
    </source>
</evidence>
<dbReference type="AlphaFoldDB" id="A0A4Q9KLC0"/>
<evidence type="ECO:0000313" key="7">
    <source>
        <dbReference type="Proteomes" id="UP000291933"/>
    </source>
</evidence>
<sequence>MSDQTGLEPRRSALPAPLRAMRPKQWVKNVLVLAAPAAAGVVLQPRVLAHSLAAFVAFCAVSASIYLINDVRDVESDRQHPKKRFRPIAAGELKPSTALAMAAVLVVLAAVGGYLIAPLLALVIVVYWLLQVGYSVFAKNQPIIDLAMVAAGFLLRAVAGGVASSIPLSQWFLLVASFGSLFMVAGKRYSEMIEVGPDAGTRASLASYTPTYLRFVWTLSAALVVMSYALWAFDLRSAPVQWLGVPWDQVSIAPFTLAMLRYAYAIDRGAAGEPEDAVLGDRTLQVLGLAWAITLGLTFVH</sequence>
<evidence type="ECO:0000313" key="6">
    <source>
        <dbReference type="EMBL" id="TBT95316.1"/>
    </source>
</evidence>
<reference evidence="6 7" key="1">
    <citation type="submission" date="2019-01" db="EMBL/GenBank/DDBJ databases">
        <title>Lactibacter flavus gen. nov., sp. nov., a novel bacterium of the family Propionibacteriaceae isolated from raw milk and dairy products.</title>
        <authorList>
            <person name="Huptas C."/>
            <person name="Wenning M."/>
            <person name="Breitenwieser F."/>
            <person name="Doll E."/>
            <person name="Von Neubeck M."/>
            <person name="Busse H.-J."/>
            <person name="Scherer S."/>
        </authorList>
    </citation>
    <scope>NUCLEOTIDE SEQUENCE [LARGE SCALE GENOMIC DNA]</scope>
    <source>
        <strain evidence="6 7">DSM 22130</strain>
    </source>
</reference>
<feature type="transmembrane region" description="Helical" evidence="5">
    <location>
        <begin position="89"/>
        <end position="109"/>
    </location>
</feature>
<dbReference type="NCBIfam" id="NF008978">
    <property type="entry name" value="PRK12324.1-4"/>
    <property type="match status" value="1"/>
</dbReference>
<proteinExistence type="predicted"/>
<dbReference type="EMBL" id="SDMR01000005">
    <property type="protein sequence ID" value="TBT95316.1"/>
    <property type="molecule type" value="Genomic_DNA"/>
</dbReference>
<comment type="subcellular location">
    <subcellularLocation>
        <location evidence="1">Membrane</location>
        <topology evidence="1">Multi-pass membrane protein</topology>
    </subcellularLocation>
</comment>
<protein>
    <submittedName>
        <fullName evidence="6">Decaprenyl-phosphate phosphoribosyltransferase</fullName>
        <ecNumber evidence="6">2.4.2.45</ecNumber>
    </submittedName>
</protein>
<feature type="transmembrane region" description="Helical" evidence="5">
    <location>
        <begin position="26"/>
        <end position="43"/>
    </location>
</feature>
<feature type="transmembrane region" description="Helical" evidence="5">
    <location>
        <begin position="49"/>
        <end position="68"/>
    </location>
</feature>
<keyword evidence="2 5" id="KW-0812">Transmembrane</keyword>
<dbReference type="Pfam" id="PF01040">
    <property type="entry name" value="UbiA"/>
    <property type="match status" value="1"/>
</dbReference>
<dbReference type="InterPro" id="IPR044878">
    <property type="entry name" value="UbiA_sf"/>
</dbReference>
<accession>A0A4Q9KLC0</accession>
<dbReference type="GO" id="GO:0016765">
    <property type="term" value="F:transferase activity, transferring alkyl or aryl (other than methyl) groups"/>
    <property type="evidence" value="ECO:0007669"/>
    <property type="project" value="InterPro"/>
</dbReference>
<organism evidence="6 7">
    <name type="scientific">Propioniciclava tarda</name>
    <dbReference type="NCBI Taxonomy" id="433330"/>
    <lineage>
        <taxon>Bacteria</taxon>
        <taxon>Bacillati</taxon>
        <taxon>Actinomycetota</taxon>
        <taxon>Actinomycetes</taxon>
        <taxon>Propionibacteriales</taxon>
        <taxon>Propionibacteriaceae</taxon>
        <taxon>Propioniciclava</taxon>
    </lineage>
</organism>
<keyword evidence="6" id="KW-0328">Glycosyltransferase</keyword>
<feature type="transmembrane region" description="Helical" evidence="5">
    <location>
        <begin position="143"/>
        <end position="162"/>
    </location>
</feature>
<keyword evidence="4 5" id="KW-0472">Membrane</keyword>
<keyword evidence="3 5" id="KW-1133">Transmembrane helix</keyword>
<keyword evidence="6" id="KW-0808">Transferase</keyword>